<dbReference type="GO" id="GO:0032259">
    <property type="term" value="P:methylation"/>
    <property type="evidence" value="ECO:0007669"/>
    <property type="project" value="UniProtKB-KW"/>
</dbReference>
<accession>A0A857FUV3</accession>
<feature type="chain" id="PRO_5032537572" evidence="1">
    <location>
        <begin position="22"/>
        <end position="272"/>
    </location>
</feature>
<evidence type="ECO:0000256" key="1">
    <source>
        <dbReference type="SAM" id="SignalP"/>
    </source>
</evidence>
<dbReference type="GO" id="GO:0008168">
    <property type="term" value="F:methyltransferase activity"/>
    <property type="evidence" value="ECO:0007669"/>
    <property type="project" value="UniProtKB-KW"/>
</dbReference>
<dbReference type="Gene3D" id="3.40.50.150">
    <property type="entry name" value="Vaccinia Virus protein VP39"/>
    <property type="match status" value="1"/>
</dbReference>
<dbReference type="OrthoDB" id="9801692at2"/>
<dbReference type="AlphaFoldDB" id="A0A857FUV3"/>
<dbReference type="EMBL" id="CP041348">
    <property type="protein sequence ID" value="QHC36394.1"/>
    <property type="molecule type" value="Genomic_DNA"/>
</dbReference>
<proteinExistence type="predicted"/>
<dbReference type="RefSeq" id="WP_159262865.1">
    <property type="nucleotide sequence ID" value="NZ_CP041348.1"/>
</dbReference>
<gene>
    <name evidence="2" type="ORF">FMA36_13590</name>
</gene>
<organism evidence="2 3">
    <name type="scientific">Komagataeibacter xylinus</name>
    <name type="common">Gluconacetobacter xylinus</name>
    <dbReference type="NCBI Taxonomy" id="28448"/>
    <lineage>
        <taxon>Bacteria</taxon>
        <taxon>Pseudomonadati</taxon>
        <taxon>Pseudomonadota</taxon>
        <taxon>Alphaproteobacteria</taxon>
        <taxon>Acetobacterales</taxon>
        <taxon>Acetobacteraceae</taxon>
        <taxon>Komagataeibacter</taxon>
    </lineage>
</organism>
<protein>
    <submittedName>
        <fullName evidence="2">Class I SAM-dependent methyltransferase</fullName>
    </submittedName>
</protein>
<keyword evidence="1" id="KW-0732">Signal</keyword>
<keyword evidence="2" id="KW-0808">Transferase</keyword>
<dbReference type="PIRSF" id="PIRSF031679">
    <property type="entry name" value="Mtase_Alr7345_prd"/>
    <property type="match status" value="1"/>
</dbReference>
<evidence type="ECO:0000313" key="2">
    <source>
        <dbReference type="EMBL" id="QHC36394.1"/>
    </source>
</evidence>
<dbReference type="InterPro" id="IPR029063">
    <property type="entry name" value="SAM-dependent_MTases_sf"/>
</dbReference>
<dbReference type="Proteomes" id="UP000464674">
    <property type="component" value="Chromosome"/>
</dbReference>
<name>A0A857FUV3_KOMXY</name>
<reference evidence="2 3" key="1">
    <citation type="journal article" date="2020" name="Carbohydr. Polym.">
        <title>Characterization and optimization of production of bacterial cellulose from strain CGMCC 17276 based on whole-genome analysis.</title>
        <authorList>
            <person name="Lu T."/>
            <person name="Gao H."/>
            <person name="Liao B."/>
            <person name="Wu J."/>
            <person name="Zhang W."/>
            <person name="Huang J."/>
            <person name="Liu M."/>
            <person name="Huang J."/>
            <person name="Chang Z."/>
            <person name="Jin M."/>
            <person name="Yi Z."/>
            <person name="Jiang D."/>
        </authorList>
    </citation>
    <scope>NUCLEOTIDE SEQUENCE [LARGE SCALE GENOMIC DNA]</scope>
    <source>
        <strain evidence="2 3">CGMCC 17276</strain>
    </source>
</reference>
<sequence length="272" mass="29815">MSMRNAFYAIACLTLAAPAMAAPPVDQPLHDAVTAATRDPDLVRRDSARHPYELLSFYGVTPQATVVEIWPGSGYWTEILAPLLRAHGTYYAAMGVADGTKVEREYAHWPAAMQAKIDAHPALYDQIHYTQFGHDHPDLAPAGSADVILTFRNVHNWMKDNDAPAMLAAVHKALRPGGIFGVEDHRARPTSPQDPAARSGYVRQDYAIALIERAGFKLVGTSEVAANPRDTTDWPKGVWTLPPTYALGAVDHAKYQAIGEGDNFELKFQKVD</sequence>
<keyword evidence="2" id="KW-0489">Methyltransferase</keyword>
<feature type="signal peptide" evidence="1">
    <location>
        <begin position="1"/>
        <end position="21"/>
    </location>
</feature>
<evidence type="ECO:0000313" key="3">
    <source>
        <dbReference type="Proteomes" id="UP000464674"/>
    </source>
</evidence>
<dbReference type="SUPFAM" id="SSF53335">
    <property type="entry name" value="S-adenosyl-L-methionine-dependent methyltransferases"/>
    <property type="match status" value="1"/>
</dbReference>
<dbReference type="InterPro" id="IPR016980">
    <property type="entry name" value="S-AdoMet-dep_MeTrfase_Alr7345"/>
</dbReference>